<dbReference type="InterPro" id="IPR050189">
    <property type="entry name" value="MFS_Efflux_Transporters"/>
</dbReference>
<comment type="caution">
    <text evidence="9">The sequence shown here is derived from an EMBL/GenBank/DDBJ whole genome shotgun (WGS) entry which is preliminary data.</text>
</comment>
<feature type="transmembrane region" description="Helical" evidence="7">
    <location>
        <begin position="152"/>
        <end position="169"/>
    </location>
</feature>
<dbReference type="InterPro" id="IPR020846">
    <property type="entry name" value="MFS_dom"/>
</dbReference>
<keyword evidence="2" id="KW-1003">Cell membrane</keyword>
<feature type="transmembrane region" description="Helical" evidence="7">
    <location>
        <begin position="299"/>
        <end position="317"/>
    </location>
</feature>
<keyword evidence="3 7" id="KW-0812">Transmembrane</keyword>
<feature type="transmembrane region" description="Helical" evidence="7">
    <location>
        <begin position="26"/>
        <end position="45"/>
    </location>
</feature>
<accession>A0ABD6CPI7</accession>
<dbReference type="EMBL" id="JBHUDK010000012">
    <property type="protein sequence ID" value="MFD1600061.1"/>
    <property type="molecule type" value="Genomic_DNA"/>
</dbReference>
<feature type="transmembrane region" description="Helical" evidence="7">
    <location>
        <begin position="259"/>
        <end position="279"/>
    </location>
</feature>
<feature type="transmembrane region" description="Helical" evidence="7">
    <location>
        <begin position="230"/>
        <end position="247"/>
    </location>
</feature>
<evidence type="ECO:0000256" key="6">
    <source>
        <dbReference type="SAM" id="MobiDB-lite"/>
    </source>
</evidence>
<dbReference type="Proteomes" id="UP001597085">
    <property type="component" value="Unassembled WGS sequence"/>
</dbReference>
<proteinExistence type="predicted"/>
<gene>
    <name evidence="9" type="ORF">ACFSBX_13940</name>
</gene>
<evidence type="ECO:0000256" key="1">
    <source>
        <dbReference type="ARBA" id="ARBA00004651"/>
    </source>
</evidence>
<dbReference type="InterPro" id="IPR011701">
    <property type="entry name" value="MFS"/>
</dbReference>
<dbReference type="Pfam" id="PF07690">
    <property type="entry name" value="MFS_1"/>
    <property type="match status" value="1"/>
</dbReference>
<feature type="transmembrane region" description="Helical" evidence="7">
    <location>
        <begin position="57"/>
        <end position="82"/>
    </location>
</feature>
<dbReference type="PANTHER" id="PTHR43124">
    <property type="entry name" value="PURINE EFFLUX PUMP PBUE"/>
    <property type="match status" value="1"/>
</dbReference>
<evidence type="ECO:0000256" key="5">
    <source>
        <dbReference type="ARBA" id="ARBA00023136"/>
    </source>
</evidence>
<evidence type="ECO:0000313" key="10">
    <source>
        <dbReference type="Proteomes" id="UP001597085"/>
    </source>
</evidence>
<reference evidence="9 10" key="1">
    <citation type="journal article" date="2019" name="Int. J. Syst. Evol. Microbiol.">
        <title>The Global Catalogue of Microorganisms (GCM) 10K type strain sequencing project: providing services to taxonomists for standard genome sequencing and annotation.</title>
        <authorList>
            <consortium name="The Broad Institute Genomics Platform"/>
            <consortium name="The Broad Institute Genome Sequencing Center for Infectious Disease"/>
            <person name="Wu L."/>
            <person name="Ma J."/>
        </authorList>
    </citation>
    <scope>NUCLEOTIDE SEQUENCE [LARGE SCALE GENOMIC DNA]</scope>
    <source>
        <strain evidence="9 10">CGMCC 1.12121</strain>
    </source>
</reference>
<feature type="domain" description="Major facilitator superfamily (MFS) profile" evidence="8">
    <location>
        <begin position="26"/>
        <end position="411"/>
    </location>
</feature>
<evidence type="ECO:0000259" key="8">
    <source>
        <dbReference type="PROSITE" id="PS50850"/>
    </source>
</evidence>
<dbReference type="PROSITE" id="PS50850">
    <property type="entry name" value="MFS"/>
    <property type="match status" value="1"/>
</dbReference>
<feature type="transmembrane region" description="Helical" evidence="7">
    <location>
        <begin position="382"/>
        <end position="404"/>
    </location>
</feature>
<name>A0ABD6CPI7_9EURY</name>
<feature type="transmembrane region" description="Helical" evidence="7">
    <location>
        <begin position="357"/>
        <end position="376"/>
    </location>
</feature>
<evidence type="ECO:0000256" key="2">
    <source>
        <dbReference type="ARBA" id="ARBA00022475"/>
    </source>
</evidence>
<feature type="region of interest" description="Disordered" evidence="6">
    <location>
        <begin position="1"/>
        <end position="20"/>
    </location>
</feature>
<keyword evidence="4 7" id="KW-1133">Transmembrane helix</keyword>
<keyword evidence="10" id="KW-1185">Reference proteome</keyword>
<dbReference type="PANTHER" id="PTHR43124:SF10">
    <property type="entry name" value="PURINE EFFLUX PUMP PBUE"/>
    <property type="match status" value="1"/>
</dbReference>
<sequence>MTGGRGADRSAGESGDQRSGRDWRTVSLVAGASLMSTGLAAYEIVPASVTPLIRDSLGVGSSAAGLLVGIMFGTAVVASLPAGAVLDRTDTRRVMTLAVLALFVAGVWGWSAGRDGSYWSVIASRAVGGVAYVVVWNAGIDIVSRAVTADNRATAVGIYTASGPVGFAIGQGTGPLVAARFGWPAIFLAFTGVPLLGLLLFLPASRGLGGARGDAPSLAEFGTVLRNRTVWLAGTLGFLSYALYLFINSWGSSYLTREIGLSLAASGLLVSVFPAVGVVSRISSGLLSDRVFDGRRQPVLLGSFLVAAPLMLVFTRLGSIPLLVAVLLLSGFAIQLTLGLSFTYVREVVESHVAATAVAFQTSVGLAGAFLSPIAGGAVVDAAGFDVAFLLAGALALGGVALAWRAPEPMAR</sequence>
<comment type="subcellular location">
    <subcellularLocation>
        <location evidence="1">Cell membrane</location>
        <topology evidence="1">Multi-pass membrane protein</topology>
    </subcellularLocation>
</comment>
<dbReference type="GO" id="GO:0005886">
    <property type="term" value="C:plasma membrane"/>
    <property type="evidence" value="ECO:0007669"/>
    <property type="project" value="UniProtKB-SubCell"/>
</dbReference>
<feature type="transmembrane region" description="Helical" evidence="7">
    <location>
        <begin position="181"/>
        <end position="202"/>
    </location>
</feature>
<keyword evidence="5 7" id="KW-0472">Membrane</keyword>
<evidence type="ECO:0000256" key="3">
    <source>
        <dbReference type="ARBA" id="ARBA00022692"/>
    </source>
</evidence>
<protein>
    <submittedName>
        <fullName evidence="9">MFS transporter</fullName>
    </submittedName>
</protein>
<dbReference type="RefSeq" id="WP_345780735.1">
    <property type="nucleotide sequence ID" value="NZ_JANHDI010000006.1"/>
</dbReference>
<evidence type="ECO:0000313" key="9">
    <source>
        <dbReference type="EMBL" id="MFD1600061.1"/>
    </source>
</evidence>
<feature type="transmembrane region" description="Helical" evidence="7">
    <location>
        <begin position="323"/>
        <end position="345"/>
    </location>
</feature>
<organism evidence="9 10">
    <name type="scientific">Halobellus rarus</name>
    <dbReference type="NCBI Taxonomy" id="1126237"/>
    <lineage>
        <taxon>Archaea</taxon>
        <taxon>Methanobacteriati</taxon>
        <taxon>Methanobacteriota</taxon>
        <taxon>Stenosarchaea group</taxon>
        <taxon>Halobacteria</taxon>
        <taxon>Halobacteriales</taxon>
        <taxon>Haloferacaceae</taxon>
        <taxon>Halobellus</taxon>
    </lineage>
</organism>
<dbReference type="Gene3D" id="1.20.1250.20">
    <property type="entry name" value="MFS general substrate transporter like domains"/>
    <property type="match status" value="2"/>
</dbReference>
<dbReference type="SUPFAM" id="SSF103473">
    <property type="entry name" value="MFS general substrate transporter"/>
    <property type="match status" value="1"/>
</dbReference>
<dbReference type="AlphaFoldDB" id="A0ABD6CPI7"/>
<feature type="transmembrane region" description="Helical" evidence="7">
    <location>
        <begin position="94"/>
        <end position="112"/>
    </location>
</feature>
<evidence type="ECO:0000256" key="7">
    <source>
        <dbReference type="SAM" id="Phobius"/>
    </source>
</evidence>
<dbReference type="InterPro" id="IPR036259">
    <property type="entry name" value="MFS_trans_sf"/>
</dbReference>
<feature type="transmembrane region" description="Helical" evidence="7">
    <location>
        <begin position="118"/>
        <end position="140"/>
    </location>
</feature>
<evidence type="ECO:0000256" key="4">
    <source>
        <dbReference type="ARBA" id="ARBA00022989"/>
    </source>
</evidence>